<comment type="subcellular location">
    <subcellularLocation>
        <location evidence="1">Membrane</location>
        <topology evidence="1">Multi-pass membrane protein</topology>
    </subcellularLocation>
</comment>
<organism evidence="8 9">
    <name type="scientific">Meristemomyces frigidus</name>
    <dbReference type="NCBI Taxonomy" id="1508187"/>
    <lineage>
        <taxon>Eukaryota</taxon>
        <taxon>Fungi</taxon>
        <taxon>Dikarya</taxon>
        <taxon>Ascomycota</taxon>
        <taxon>Pezizomycotina</taxon>
        <taxon>Dothideomycetes</taxon>
        <taxon>Dothideomycetidae</taxon>
        <taxon>Mycosphaerellales</taxon>
        <taxon>Teratosphaeriaceae</taxon>
        <taxon>Meristemomyces</taxon>
    </lineage>
</organism>
<keyword evidence="2" id="KW-0813">Transport</keyword>
<dbReference type="Pfam" id="PF13520">
    <property type="entry name" value="AA_permease_2"/>
    <property type="match status" value="1"/>
</dbReference>
<sequence>MAITLDKSASSSPQQQPSIELGNRKEASNEVAFVVRESDDLDNNEFEGTEATDGDKVDMHRLGKKQQLIRHFRLLSTVSFVAMATAAWEIGLFLTTQGLTDGGTAGLIWSVVWNFVGFCPIYLSMAEMSSMAPTAGGQYHWVSEFAHEDWQKWLSYLTGWTSTMAWQAGNAIGVFLTGTLIQVIILENNPDYLFPTWQGSLLVMAIIVLVAVINIFGAKIIPKLQNAIFALHIMAYICFIVPIWVNAPKVSASQVFGGFSNSGGWSSMGLAVLAGQLSGIYTQVGVDTAAHIAEEVKNASKAVPRAMMSVYIINFLLIFVAIITTCFAMPDLSAALTDPSLYATVYVLRQSMSTAWLTCVLVMIICLLICSNVAYLTAVTRDLFAFSRDNGLPFSGWIATIHPKHHVPVNAVILTSLLSFVLSLIYIGSSVAFYAITSLLTVALLQCYLFSIGSILWRRIYRPATLPPSHFSLGRWGVPINIAGVIYAAWAFFWAFWPIATPVTAAGFNWASVIFAAVLVFAFVHYVIKARHVYTGPVVLVRRL</sequence>
<feature type="transmembrane region" description="Helical" evidence="7">
    <location>
        <begin position="433"/>
        <end position="457"/>
    </location>
</feature>
<keyword evidence="3 7" id="KW-0812">Transmembrane</keyword>
<dbReference type="AlphaFoldDB" id="A0AAN7TTQ0"/>
<feature type="transmembrane region" description="Helical" evidence="7">
    <location>
        <begin position="509"/>
        <end position="528"/>
    </location>
</feature>
<dbReference type="PANTHER" id="PTHR45649">
    <property type="entry name" value="AMINO-ACID PERMEASE BAT1"/>
    <property type="match status" value="1"/>
</dbReference>
<evidence type="ECO:0000313" key="8">
    <source>
        <dbReference type="EMBL" id="KAK5115890.1"/>
    </source>
</evidence>
<dbReference type="GO" id="GO:0022857">
    <property type="term" value="F:transmembrane transporter activity"/>
    <property type="evidence" value="ECO:0007669"/>
    <property type="project" value="InterPro"/>
</dbReference>
<feature type="transmembrane region" description="Helical" evidence="7">
    <location>
        <begin position="355"/>
        <end position="378"/>
    </location>
</feature>
<evidence type="ECO:0000256" key="5">
    <source>
        <dbReference type="ARBA" id="ARBA00023136"/>
    </source>
</evidence>
<dbReference type="PANTHER" id="PTHR45649:SF4">
    <property type="entry name" value="TRANSPORTER, PUTATIVE (EUROFUNG)-RELATED"/>
    <property type="match status" value="1"/>
</dbReference>
<evidence type="ECO:0000313" key="9">
    <source>
        <dbReference type="Proteomes" id="UP001310890"/>
    </source>
</evidence>
<dbReference type="InterPro" id="IPR002293">
    <property type="entry name" value="AA/rel_permease1"/>
</dbReference>
<evidence type="ECO:0000256" key="1">
    <source>
        <dbReference type="ARBA" id="ARBA00004141"/>
    </source>
</evidence>
<reference evidence="8" key="1">
    <citation type="submission" date="2023-08" db="EMBL/GenBank/DDBJ databases">
        <title>Black Yeasts Isolated from many extreme environments.</title>
        <authorList>
            <person name="Coleine C."/>
            <person name="Stajich J.E."/>
            <person name="Selbmann L."/>
        </authorList>
    </citation>
    <scope>NUCLEOTIDE SEQUENCE</scope>
    <source>
        <strain evidence="8">CCFEE 5401</strain>
    </source>
</reference>
<name>A0AAN7TTQ0_9PEZI</name>
<dbReference type="EMBL" id="JAVRRL010000010">
    <property type="protein sequence ID" value="KAK5115890.1"/>
    <property type="molecule type" value="Genomic_DNA"/>
</dbReference>
<feature type="transmembrane region" description="Helical" evidence="7">
    <location>
        <begin position="478"/>
        <end position="497"/>
    </location>
</feature>
<evidence type="ECO:0000256" key="7">
    <source>
        <dbReference type="SAM" id="Phobius"/>
    </source>
</evidence>
<feature type="region of interest" description="Disordered" evidence="6">
    <location>
        <begin position="1"/>
        <end position="26"/>
    </location>
</feature>
<protein>
    <recommendedName>
        <fullName evidence="10">GABA permease</fullName>
    </recommendedName>
</protein>
<comment type="caution">
    <text evidence="8">The sequence shown here is derived from an EMBL/GenBank/DDBJ whole genome shotgun (WGS) entry which is preliminary data.</text>
</comment>
<gene>
    <name evidence="8" type="ORF">LTR62_000346</name>
</gene>
<feature type="transmembrane region" description="Helical" evidence="7">
    <location>
        <begin position="265"/>
        <end position="286"/>
    </location>
</feature>
<proteinExistence type="predicted"/>
<evidence type="ECO:0000256" key="3">
    <source>
        <dbReference type="ARBA" id="ARBA00022692"/>
    </source>
</evidence>
<keyword evidence="4 7" id="KW-1133">Transmembrane helix</keyword>
<feature type="transmembrane region" description="Helical" evidence="7">
    <location>
        <begin position="228"/>
        <end position="245"/>
    </location>
</feature>
<evidence type="ECO:0000256" key="4">
    <source>
        <dbReference type="ARBA" id="ARBA00022989"/>
    </source>
</evidence>
<feature type="compositionally biased region" description="Low complexity" evidence="6">
    <location>
        <begin position="8"/>
        <end position="18"/>
    </location>
</feature>
<feature type="transmembrane region" description="Helical" evidence="7">
    <location>
        <begin position="307"/>
        <end position="330"/>
    </location>
</feature>
<evidence type="ECO:0000256" key="2">
    <source>
        <dbReference type="ARBA" id="ARBA00022448"/>
    </source>
</evidence>
<evidence type="ECO:0008006" key="10">
    <source>
        <dbReference type="Google" id="ProtNLM"/>
    </source>
</evidence>
<dbReference type="Proteomes" id="UP001310890">
    <property type="component" value="Unassembled WGS sequence"/>
</dbReference>
<feature type="transmembrane region" description="Helical" evidence="7">
    <location>
        <begin position="106"/>
        <end position="123"/>
    </location>
</feature>
<keyword evidence="5 7" id="KW-0472">Membrane</keyword>
<feature type="transmembrane region" description="Helical" evidence="7">
    <location>
        <begin position="197"/>
        <end position="216"/>
    </location>
</feature>
<dbReference type="PIRSF" id="PIRSF006060">
    <property type="entry name" value="AA_transporter"/>
    <property type="match status" value="1"/>
</dbReference>
<feature type="transmembrane region" description="Helical" evidence="7">
    <location>
        <begin position="164"/>
        <end position="185"/>
    </location>
</feature>
<accession>A0AAN7TTQ0</accession>
<evidence type="ECO:0000256" key="6">
    <source>
        <dbReference type="SAM" id="MobiDB-lite"/>
    </source>
</evidence>
<dbReference type="Gene3D" id="1.20.1740.10">
    <property type="entry name" value="Amino acid/polyamine transporter I"/>
    <property type="match status" value="1"/>
</dbReference>
<dbReference type="GO" id="GO:0016020">
    <property type="term" value="C:membrane"/>
    <property type="evidence" value="ECO:0007669"/>
    <property type="project" value="UniProtKB-SubCell"/>
</dbReference>
<feature type="transmembrane region" description="Helical" evidence="7">
    <location>
        <begin position="407"/>
        <end position="427"/>
    </location>
</feature>
<feature type="transmembrane region" description="Helical" evidence="7">
    <location>
        <begin position="74"/>
        <end position="94"/>
    </location>
</feature>